<feature type="chain" id="PRO_5006617811" description="Knottin scorpion toxin-like domain-containing protein" evidence="1">
    <location>
        <begin position="26"/>
        <end position="68"/>
    </location>
</feature>
<dbReference type="AlphaFoldDB" id="A0A0S3S6A8"/>
<gene>
    <name evidence="2" type="primary">Vigan.05G183200</name>
    <name evidence="2" type="ORF">VIGAN_05183200</name>
</gene>
<reference evidence="2 3" key="1">
    <citation type="journal article" date="2015" name="Sci. Rep.">
        <title>The power of single molecule real-time sequencing technology in the de novo assembly of a eukaryotic genome.</title>
        <authorList>
            <person name="Sakai H."/>
            <person name="Naito K."/>
            <person name="Ogiso-Tanaka E."/>
            <person name="Takahashi Y."/>
            <person name="Iseki K."/>
            <person name="Muto C."/>
            <person name="Satou K."/>
            <person name="Teruya K."/>
            <person name="Shiroma A."/>
            <person name="Shimoji M."/>
            <person name="Hirano T."/>
            <person name="Itoh T."/>
            <person name="Kaga A."/>
            <person name="Tomooka N."/>
        </authorList>
    </citation>
    <scope>NUCLEOTIDE SEQUENCE [LARGE SCALE GENOMIC DNA]</scope>
    <source>
        <strain evidence="3">cv. Shumari</strain>
    </source>
</reference>
<feature type="signal peptide" evidence="1">
    <location>
        <begin position="1"/>
        <end position="25"/>
    </location>
</feature>
<evidence type="ECO:0000313" key="2">
    <source>
        <dbReference type="EMBL" id="BAT88359.1"/>
    </source>
</evidence>
<keyword evidence="1" id="KW-0732">Signal</keyword>
<name>A0A0S3S6A8_PHAAN</name>
<accession>A0A0S3S6A8</accession>
<evidence type="ECO:0008006" key="4">
    <source>
        <dbReference type="Google" id="ProtNLM"/>
    </source>
</evidence>
<dbReference type="EMBL" id="AP015038">
    <property type="protein sequence ID" value="BAT88359.1"/>
    <property type="molecule type" value="Genomic_DNA"/>
</dbReference>
<organism evidence="2 3">
    <name type="scientific">Vigna angularis var. angularis</name>
    <dbReference type="NCBI Taxonomy" id="157739"/>
    <lineage>
        <taxon>Eukaryota</taxon>
        <taxon>Viridiplantae</taxon>
        <taxon>Streptophyta</taxon>
        <taxon>Embryophyta</taxon>
        <taxon>Tracheophyta</taxon>
        <taxon>Spermatophyta</taxon>
        <taxon>Magnoliopsida</taxon>
        <taxon>eudicotyledons</taxon>
        <taxon>Gunneridae</taxon>
        <taxon>Pentapetalae</taxon>
        <taxon>rosids</taxon>
        <taxon>fabids</taxon>
        <taxon>Fabales</taxon>
        <taxon>Fabaceae</taxon>
        <taxon>Papilionoideae</taxon>
        <taxon>50 kb inversion clade</taxon>
        <taxon>NPAAA clade</taxon>
        <taxon>indigoferoid/millettioid clade</taxon>
        <taxon>Phaseoleae</taxon>
        <taxon>Vigna</taxon>
    </lineage>
</organism>
<dbReference type="Proteomes" id="UP000291084">
    <property type="component" value="Chromosome 5"/>
</dbReference>
<sequence length="68" mass="7739">MAKTSLFPSMMILFLIISATGFVDACDYPCHGRFDCHNLHCNNRCLKRCINFCCLCECSGNEKPEIKM</sequence>
<keyword evidence="3" id="KW-1185">Reference proteome</keyword>
<protein>
    <recommendedName>
        <fullName evidence="4">Knottin scorpion toxin-like domain-containing protein</fullName>
    </recommendedName>
</protein>
<evidence type="ECO:0000256" key="1">
    <source>
        <dbReference type="SAM" id="SignalP"/>
    </source>
</evidence>
<proteinExistence type="predicted"/>
<evidence type="ECO:0000313" key="3">
    <source>
        <dbReference type="Proteomes" id="UP000291084"/>
    </source>
</evidence>